<name>A0A7Y0HYJ4_9BIFI</name>
<protein>
    <submittedName>
        <fullName evidence="2">Uncharacterized protein</fullName>
    </submittedName>
</protein>
<dbReference type="AlphaFoldDB" id="A0A7Y0HYJ4"/>
<feature type="chain" id="PRO_5038460506" evidence="1">
    <location>
        <begin position="34"/>
        <end position="367"/>
    </location>
</feature>
<accession>A0A7Y0HYJ4</accession>
<evidence type="ECO:0000256" key="1">
    <source>
        <dbReference type="SAM" id="SignalP"/>
    </source>
</evidence>
<keyword evidence="1" id="KW-0732">Signal</keyword>
<reference evidence="2 3" key="1">
    <citation type="submission" date="2020-02" db="EMBL/GenBank/DDBJ databases">
        <title>Characterization of phylogenetic diversity of novel bifidobacterial species isolated in Czech ZOOs.</title>
        <authorList>
            <person name="Lugli G.A."/>
            <person name="Vera N.B."/>
            <person name="Ventura M."/>
        </authorList>
    </citation>
    <scope>NUCLEOTIDE SEQUENCE [LARGE SCALE GENOMIC DNA]</scope>
    <source>
        <strain evidence="2 3">DSM 109958</strain>
    </source>
</reference>
<dbReference type="RefSeq" id="WP_169276427.1">
    <property type="nucleotide sequence ID" value="NZ_JAAIIH010000026.1"/>
</dbReference>
<dbReference type="Proteomes" id="UP000588277">
    <property type="component" value="Unassembled WGS sequence"/>
</dbReference>
<evidence type="ECO:0000313" key="3">
    <source>
        <dbReference type="Proteomes" id="UP000588277"/>
    </source>
</evidence>
<comment type="caution">
    <text evidence="2">The sequence shown here is derived from an EMBL/GenBank/DDBJ whole genome shotgun (WGS) entry which is preliminary data.</text>
</comment>
<dbReference type="EMBL" id="JAAIIH010000026">
    <property type="protein sequence ID" value="NMN01356.1"/>
    <property type="molecule type" value="Genomic_DNA"/>
</dbReference>
<evidence type="ECO:0000313" key="2">
    <source>
        <dbReference type="EMBL" id="NMN01356.1"/>
    </source>
</evidence>
<feature type="non-terminal residue" evidence="2">
    <location>
        <position position="367"/>
    </location>
</feature>
<gene>
    <name evidence="2" type="ORF">G1C96_1947</name>
</gene>
<organism evidence="2 3">
    <name type="scientific">Bifidobacterium moraviense</name>
    <dbReference type="NCBI Taxonomy" id="2675323"/>
    <lineage>
        <taxon>Bacteria</taxon>
        <taxon>Bacillati</taxon>
        <taxon>Actinomycetota</taxon>
        <taxon>Actinomycetes</taxon>
        <taxon>Bifidobacteriales</taxon>
        <taxon>Bifidobacteriaceae</taxon>
        <taxon>Bifidobacterium</taxon>
    </lineage>
</organism>
<proteinExistence type="predicted"/>
<sequence>MTGNNKVWRASLAGLASVAMLATMGVVAGTANAADAATKEGPAAHNVTVTVKDAAKGVTSFEGYKGETLADLAGNNFGDLAAAAADADGKNGDKYFGGWTVDGTTPVDWTAPVTADTTIKPLWLTSGYTDGSDLSNLALLDFTAAATEVKLPAGTAKFYVSKDQNIPSALLPVDKPNYKLVTDYVYTTSADANEQTKAAADLATVTGSNVTEKALEVTFAAPKTEGAYAVTVDAKGTKSQNDKSAYGYVKGAHSDGTDDTTLIADVAYNTEFTVPEWFTVPQEGRPNQTVTSWTDVDHNGAVVGNKLTVASNTTLEPTKGDAGVTEGFVTTFLGADGSVWKTTDAAKNDKGSYFVVAPEGNPTKDGF</sequence>
<keyword evidence="3" id="KW-1185">Reference proteome</keyword>
<feature type="signal peptide" evidence="1">
    <location>
        <begin position="1"/>
        <end position="33"/>
    </location>
</feature>